<name>A0ACB8Q8I7_9AGAM</name>
<comment type="caution">
    <text evidence="1">The sequence shown here is derived from an EMBL/GenBank/DDBJ whole genome shotgun (WGS) entry which is preliminary data.</text>
</comment>
<reference evidence="1" key="2">
    <citation type="journal article" date="2022" name="New Phytol.">
        <title>Evolutionary transition to the ectomycorrhizal habit in the genomes of a hyperdiverse lineage of mushroom-forming fungi.</title>
        <authorList>
            <person name="Looney B."/>
            <person name="Miyauchi S."/>
            <person name="Morin E."/>
            <person name="Drula E."/>
            <person name="Courty P.E."/>
            <person name="Kohler A."/>
            <person name="Kuo A."/>
            <person name="LaButti K."/>
            <person name="Pangilinan J."/>
            <person name="Lipzen A."/>
            <person name="Riley R."/>
            <person name="Andreopoulos W."/>
            <person name="He G."/>
            <person name="Johnson J."/>
            <person name="Nolan M."/>
            <person name="Tritt A."/>
            <person name="Barry K.W."/>
            <person name="Grigoriev I.V."/>
            <person name="Nagy L.G."/>
            <person name="Hibbett D."/>
            <person name="Henrissat B."/>
            <person name="Matheny P.B."/>
            <person name="Labbe J."/>
            <person name="Martin F.M."/>
        </authorList>
    </citation>
    <scope>NUCLEOTIDE SEQUENCE</scope>
    <source>
        <strain evidence="1">EC-137</strain>
    </source>
</reference>
<proteinExistence type="predicted"/>
<accession>A0ACB8Q8I7</accession>
<keyword evidence="2" id="KW-1185">Reference proteome</keyword>
<evidence type="ECO:0000313" key="1">
    <source>
        <dbReference type="EMBL" id="KAI0028115.1"/>
    </source>
</evidence>
<gene>
    <name evidence="1" type="ORF">K488DRAFT_59514</name>
</gene>
<dbReference type="EMBL" id="MU273791">
    <property type="protein sequence ID" value="KAI0028115.1"/>
    <property type="molecule type" value="Genomic_DNA"/>
</dbReference>
<organism evidence="1 2">
    <name type="scientific">Vararia minispora EC-137</name>
    <dbReference type="NCBI Taxonomy" id="1314806"/>
    <lineage>
        <taxon>Eukaryota</taxon>
        <taxon>Fungi</taxon>
        <taxon>Dikarya</taxon>
        <taxon>Basidiomycota</taxon>
        <taxon>Agaricomycotina</taxon>
        <taxon>Agaricomycetes</taxon>
        <taxon>Russulales</taxon>
        <taxon>Lachnocladiaceae</taxon>
        <taxon>Vararia</taxon>
    </lineage>
</organism>
<protein>
    <submittedName>
        <fullName evidence="1">Uncharacterized protein</fullName>
    </submittedName>
</protein>
<dbReference type="Proteomes" id="UP000814128">
    <property type="component" value="Unassembled WGS sequence"/>
</dbReference>
<evidence type="ECO:0000313" key="2">
    <source>
        <dbReference type="Proteomes" id="UP000814128"/>
    </source>
</evidence>
<reference evidence="1" key="1">
    <citation type="submission" date="2021-02" db="EMBL/GenBank/DDBJ databases">
        <authorList>
            <consortium name="DOE Joint Genome Institute"/>
            <person name="Ahrendt S."/>
            <person name="Looney B.P."/>
            <person name="Miyauchi S."/>
            <person name="Morin E."/>
            <person name="Drula E."/>
            <person name="Courty P.E."/>
            <person name="Chicoki N."/>
            <person name="Fauchery L."/>
            <person name="Kohler A."/>
            <person name="Kuo A."/>
            <person name="Labutti K."/>
            <person name="Pangilinan J."/>
            <person name="Lipzen A."/>
            <person name="Riley R."/>
            <person name="Andreopoulos W."/>
            <person name="He G."/>
            <person name="Johnson J."/>
            <person name="Barry K.W."/>
            <person name="Grigoriev I.V."/>
            <person name="Nagy L."/>
            <person name="Hibbett D."/>
            <person name="Henrissat B."/>
            <person name="Matheny P.B."/>
            <person name="Labbe J."/>
            <person name="Martin F."/>
        </authorList>
    </citation>
    <scope>NUCLEOTIDE SEQUENCE</scope>
    <source>
        <strain evidence="1">EC-137</strain>
    </source>
</reference>
<sequence length="1060" mass="116740">MRTSFLLRRAPRPSLAARRALLSSSNPASFPRKPPENTRPVRESKRSASSKSSVAPGPTPPPNEDSGGGSSSPNDPSKSENPLDQSRNTHEPESDVTKIPVPVHTFSTVPDSVFWTAESLAENPPPASSLPPPQILEEALNNLYISLQPRTQARATYSTNAEPAVEPTLALYCPIEGGDYIVDDTVRELARRSGSDVVVLDAAHMAAGEWGMFGQAGQYLNFPKNPLHFPSSRSSLREEEDEEDVEGETGSPGPVMALQLVQHPMLQRRIPSTKSSSPSTPGSGSSRLFFDVIVNRSIPAREPDSNGTTKPRRPRIIYVRDFPTLAPSAASWYPPLVSVVRNRRQGVLVDSNNVENPAVIIFGITPSLINQNPPVSAYVPNGGSTFNMALGSQRDQASTPRPSSSKTQILQDEDEAADKVRERRLRERLRKWERNDSALLEELPRLEFEDIDGSASSPARARVMFIKDLSSILPALTGLPHGGPRTQPQIHAETDTGYFRTSILVPEIRSPAKEKETRMARRREINQLVMKMGVGAVGGRLSGDYTPRMVPATDDGENLVEDDMWEEWGRRFKPWVSVRRIADQVVGSASASWILANAVTEGKRPMPMNLFPVSWESVRYAWDVQRSLRDVRKAWVKSAGRNEEQDEEDQKEEEDSVAEQVKHDPDLDPHEQRLLGCIVNPATMTTTFEQVHLPPRTIDSVRTIASLPLLHPHAFKHGILKEHGMTGCLLFGPPGTGKTLVVRALAKEAGTRMMVITPSDVMDMYVGEGEKLVKSVFSLARRLAPCIIFIDEIDALFGARSTARETGGAMAHRGVITEFMQEMDGLRTSRSDRVIVIGATNRPFDLDDAVLRRLPRRLLVDLPGEKEREEILKILLRDEALGPDVDLNELAKGTVSFSGSDLKHLAVAAALDAVKQSVKLPWMTEQPASTSEGIEEPVLATASSVVSSEAFPKESANPPTNETRVVDEDETGGADHLAAGGRVLHLHNFEKALKEITPSSSEHLGTLADIRRWNEEFGEGRRSRRKQVWGKDRFGFTNRWAAEEDGRVVTQEQVQAVGGP</sequence>